<dbReference type="HOGENOM" id="CLU_2970873_0_0_0"/>
<accession>D8PAS0</accession>
<evidence type="ECO:0000256" key="1">
    <source>
        <dbReference type="SAM" id="MobiDB-lite"/>
    </source>
</evidence>
<gene>
    <name evidence="2" type="ORF">NIDE0554</name>
</gene>
<feature type="region of interest" description="Disordered" evidence="1">
    <location>
        <begin position="28"/>
        <end position="58"/>
    </location>
</feature>
<protein>
    <submittedName>
        <fullName evidence="2">Uncharacterized protein</fullName>
    </submittedName>
</protein>
<dbReference type="AlphaFoldDB" id="D8PAS0"/>
<reference evidence="2 3" key="1">
    <citation type="journal article" date="2010" name="Proc. Natl. Acad. Sci. U.S.A.">
        <title>A Nitrospira metagenome illuminates the physiology and evolution of globally important nitrite-oxidizing bacteria.</title>
        <authorList>
            <person name="Lucker S."/>
            <person name="Wagner M."/>
            <person name="Maixner F."/>
            <person name="Pelletier E."/>
            <person name="Koch H."/>
            <person name="Vacherie B."/>
            <person name="Rattei T."/>
            <person name="Sinninghe Damste J."/>
            <person name="Spieck E."/>
            <person name="Le Paslier D."/>
            <person name="Daims H."/>
        </authorList>
    </citation>
    <scope>NUCLEOTIDE SEQUENCE [LARGE SCALE GENOMIC DNA]</scope>
</reference>
<evidence type="ECO:0000313" key="2">
    <source>
        <dbReference type="EMBL" id="CBK40329.1"/>
    </source>
</evidence>
<dbReference type="Proteomes" id="UP000001660">
    <property type="component" value="Chromosome"/>
</dbReference>
<proteinExistence type="predicted"/>
<keyword evidence="3" id="KW-1185">Reference proteome</keyword>
<organism evidence="2 3">
    <name type="scientific">Nitrospira defluvii</name>
    <dbReference type="NCBI Taxonomy" id="330214"/>
    <lineage>
        <taxon>Bacteria</taxon>
        <taxon>Pseudomonadati</taxon>
        <taxon>Nitrospirota</taxon>
        <taxon>Nitrospiria</taxon>
        <taxon>Nitrospirales</taxon>
        <taxon>Nitrospiraceae</taxon>
        <taxon>Nitrospira</taxon>
    </lineage>
</organism>
<dbReference type="STRING" id="330214.NIDE0554"/>
<sequence>MLVLLFLLLGVVVLLAAAGRIWMNPRPLRSRATNSAGMDRRGESRALKEISKNHSSST</sequence>
<name>D8PAS0_9BACT</name>
<dbReference type="EMBL" id="FP929003">
    <property type="protein sequence ID" value="CBK40329.1"/>
    <property type="molecule type" value="Genomic_DNA"/>
</dbReference>
<evidence type="ECO:0000313" key="3">
    <source>
        <dbReference type="Proteomes" id="UP000001660"/>
    </source>
</evidence>
<dbReference type="KEGG" id="nde:NIDE0554"/>
<feature type="compositionally biased region" description="Basic and acidic residues" evidence="1">
    <location>
        <begin position="38"/>
        <end position="52"/>
    </location>
</feature>